<reference evidence="1" key="1">
    <citation type="submission" date="2017-07" db="EMBL/GenBank/DDBJ databases">
        <title>Taro Niue Genome Assembly and Annotation.</title>
        <authorList>
            <person name="Atibalentja N."/>
            <person name="Keating K."/>
            <person name="Fields C.J."/>
        </authorList>
    </citation>
    <scope>NUCLEOTIDE SEQUENCE</scope>
    <source>
        <strain evidence="1">Niue_2</strain>
        <tissue evidence="1">Leaf</tissue>
    </source>
</reference>
<sequence length="116" mass="13476">MDHPMGLPFLWFRNRGAHRDTRGRNRVATRWLDVMALRFGGRMRSCRGVFPCHDRLACRGVPQSKLALRTFWWGMRQVPVRGGTGVCGFPTSRCVRSLRWFFLWALDLVESPISII</sequence>
<gene>
    <name evidence="1" type="ORF">Taro_013915</name>
</gene>
<protein>
    <submittedName>
        <fullName evidence="1">Uncharacterized protein</fullName>
    </submittedName>
</protein>
<dbReference type="Proteomes" id="UP000652761">
    <property type="component" value="Unassembled WGS sequence"/>
</dbReference>
<evidence type="ECO:0000313" key="2">
    <source>
        <dbReference type="Proteomes" id="UP000652761"/>
    </source>
</evidence>
<proteinExistence type="predicted"/>
<dbReference type="AlphaFoldDB" id="A0A843U7R4"/>
<name>A0A843U7R4_COLES</name>
<organism evidence="1 2">
    <name type="scientific">Colocasia esculenta</name>
    <name type="common">Wild taro</name>
    <name type="synonym">Arum esculentum</name>
    <dbReference type="NCBI Taxonomy" id="4460"/>
    <lineage>
        <taxon>Eukaryota</taxon>
        <taxon>Viridiplantae</taxon>
        <taxon>Streptophyta</taxon>
        <taxon>Embryophyta</taxon>
        <taxon>Tracheophyta</taxon>
        <taxon>Spermatophyta</taxon>
        <taxon>Magnoliopsida</taxon>
        <taxon>Liliopsida</taxon>
        <taxon>Araceae</taxon>
        <taxon>Aroideae</taxon>
        <taxon>Colocasieae</taxon>
        <taxon>Colocasia</taxon>
    </lineage>
</organism>
<comment type="caution">
    <text evidence="1">The sequence shown here is derived from an EMBL/GenBank/DDBJ whole genome shotgun (WGS) entry which is preliminary data.</text>
</comment>
<evidence type="ECO:0000313" key="1">
    <source>
        <dbReference type="EMBL" id="MQL81462.1"/>
    </source>
</evidence>
<dbReference type="EMBL" id="NMUH01000568">
    <property type="protein sequence ID" value="MQL81462.1"/>
    <property type="molecule type" value="Genomic_DNA"/>
</dbReference>
<keyword evidence="2" id="KW-1185">Reference proteome</keyword>
<accession>A0A843U7R4</accession>